<reference evidence="1 2" key="1">
    <citation type="journal article" date="2021" name="Nat. Commun.">
        <title>Genetic determinants of endophytism in the Arabidopsis root mycobiome.</title>
        <authorList>
            <person name="Mesny F."/>
            <person name="Miyauchi S."/>
            <person name="Thiergart T."/>
            <person name="Pickel B."/>
            <person name="Atanasova L."/>
            <person name="Karlsson M."/>
            <person name="Huettel B."/>
            <person name="Barry K.W."/>
            <person name="Haridas S."/>
            <person name="Chen C."/>
            <person name="Bauer D."/>
            <person name="Andreopoulos W."/>
            <person name="Pangilinan J."/>
            <person name="LaButti K."/>
            <person name="Riley R."/>
            <person name="Lipzen A."/>
            <person name="Clum A."/>
            <person name="Drula E."/>
            <person name="Henrissat B."/>
            <person name="Kohler A."/>
            <person name="Grigoriev I.V."/>
            <person name="Martin F.M."/>
            <person name="Hacquard S."/>
        </authorList>
    </citation>
    <scope>NUCLEOTIDE SEQUENCE [LARGE SCALE GENOMIC DNA]</scope>
    <source>
        <strain evidence="1 2">MPI-SDFR-AT-0079</strain>
    </source>
</reference>
<proteinExistence type="predicted"/>
<evidence type="ECO:0000313" key="2">
    <source>
        <dbReference type="Proteomes" id="UP000724584"/>
    </source>
</evidence>
<gene>
    <name evidence="1" type="ORF">F5144DRAFT_281718</name>
</gene>
<organism evidence="1 2">
    <name type="scientific">Chaetomium tenue</name>
    <dbReference type="NCBI Taxonomy" id="1854479"/>
    <lineage>
        <taxon>Eukaryota</taxon>
        <taxon>Fungi</taxon>
        <taxon>Dikarya</taxon>
        <taxon>Ascomycota</taxon>
        <taxon>Pezizomycotina</taxon>
        <taxon>Sordariomycetes</taxon>
        <taxon>Sordariomycetidae</taxon>
        <taxon>Sordariales</taxon>
        <taxon>Chaetomiaceae</taxon>
        <taxon>Chaetomium</taxon>
    </lineage>
</organism>
<dbReference type="Proteomes" id="UP000724584">
    <property type="component" value="Unassembled WGS sequence"/>
</dbReference>
<accession>A0ACB7P6U5</accession>
<evidence type="ECO:0000313" key="1">
    <source>
        <dbReference type="EMBL" id="KAH6627693.1"/>
    </source>
</evidence>
<name>A0ACB7P6U5_9PEZI</name>
<protein>
    <submittedName>
        <fullName evidence="1">Uncharacterized protein</fullName>
    </submittedName>
</protein>
<keyword evidence="2" id="KW-1185">Reference proteome</keyword>
<dbReference type="EMBL" id="JAGIZQ010000005">
    <property type="protein sequence ID" value="KAH6627693.1"/>
    <property type="molecule type" value="Genomic_DNA"/>
</dbReference>
<comment type="caution">
    <text evidence="1">The sequence shown here is derived from an EMBL/GenBank/DDBJ whole genome shotgun (WGS) entry which is preliminary data.</text>
</comment>
<sequence>MSFNRPIRGSCHCGRNLYMIQLPPDQPATQTAQILFHPHPSHRSTLGTPLPAYLRVPLQYYRATALPKQPDETNAMIHRAYDPPGARNWKETAEEEEARGGCGQGHTRRYFCGFCGTPLSFWSESPPAEADFICLTLGSLLPEDLADLEELGLLAGLGLPRGSPSPGPNPSGAAAASGSGSGSGSDALRGGDGDVAREEEGVVGSVGVLSWLDTLTEGSRLGELLRQARGGAAVPKGRVRIEWEIVEWSGDDDGGGESPRKRKAEEIEGAVEDERMEGSAQ</sequence>